<reference evidence="1" key="2">
    <citation type="journal article" date="2014" name="ISME J.">
        <title>Microbial stratification in low pH oxic and suboxic macroscopic growths along an acid mine drainage.</title>
        <authorList>
            <person name="Mendez-Garcia C."/>
            <person name="Mesa V."/>
            <person name="Sprenger R.R."/>
            <person name="Richter M."/>
            <person name="Diez M.S."/>
            <person name="Solano J."/>
            <person name="Bargiela R."/>
            <person name="Golyshina O.V."/>
            <person name="Manteca A."/>
            <person name="Ramos J.L."/>
            <person name="Gallego J.R."/>
            <person name="Llorente I."/>
            <person name="Martins Dos Santos V.A."/>
            <person name="Jensen O.N."/>
            <person name="Pelaez A.I."/>
            <person name="Sanchez J."/>
            <person name="Ferrer M."/>
        </authorList>
    </citation>
    <scope>NUCLEOTIDE SEQUENCE</scope>
</reference>
<dbReference type="Pfam" id="PF01136">
    <property type="entry name" value="Peptidase_U32"/>
    <property type="match status" value="1"/>
</dbReference>
<dbReference type="InterPro" id="IPR001539">
    <property type="entry name" value="Peptidase_U32"/>
</dbReference>
<dbReference type="EMBL" id="AUZZ01005278">
    <property type="protein sequence ID" value="EQD50233.1"/>
    <property type="molecule type" value="Genomic_DNA"/>
</dbReference>
<proteinExistence type="predicted"/>
<dbReference type="PROSITE" id="PS01276">
    <property type="entry name" value="PEPTIDASE_U32"/>
    <property type="match status" value="1"/>
</dbReference>
<dbReference type="PANTHER" id="PTHR30217:SF3">
    <property type="entry name" value="UBIQUINONE BIOSYNTHESIS PROTEIN UBIU"/>
    <property type="match status" value="1"/>
</dbReference>
<feature type="non-terminal residue" evidence="1">
    <location>
        <position position="1"/>
    </location>
</feature>
<gene>
    <name evidence="1" type="ORF">B2A_07378</name>
</gene>
<dbReference type="InterPro" id="IPR051454">
    <property type="entry name" value="RNA/ubiquinone_mod_enzymes"/>
</dbReference>
<dbReference type="AlphaFoldDB" id="T1A003"/>
<evidence type="ECO:0000313" key="1">
    <source>
        <dbReference type="EMBL" id="EQD50233.1"/>
    </source>
</evidence>
<sequence length="210" mass="23476">NWRALRLYRELFNIRRAVLPRVLSLTQIARLAEHDVVPLEVFGFGSLCIMVEGRCLLSSYACGRSPNNYGACSPAESVEWIPTPQGLETRVAGILIDRFTAAESAGYPTLCKGRFRVANQIRHVFEEPTSLNTLDLLPNLAAIGIQAIKLEGRQRSPAYVTQVVRTWRAALDAYQSDPQRFAPEGAWKRALSELSEGQQTTLGAYARVWR</sequence>
<comment type="caution">
    <text evidence="1">The sequence shown here is derived from an EMBL/GenBank/DDBJ whole genome shotgun (WGS) entry which is preliminary data.</text>
</comment>
<name>T1A003_9ZZZZ</name>
<dbReference type="PANTHER" id="PTHR30217">
    <property type="entry name" value="PEPTIDASE U32 FAMILY"/>
    <property type="match status" value="1"/>
</dbReference>
<accession>T1A003</accession>
<protein>
    <submittedName>
        <fullName evidence="1">U32 family peptidase</fullName>
    </submittedName>
</protein>
<organism evidence="1">
    <name type="scientific">mine drainage metagenome</name>
    <dbReference type="NCBI Taxonomy" id="410659"/>
    <lineage>
        <taxon>unclassified sequences</taxon>
        <taxon>metagenomes</taxon>
        <taxon>ecological metagenomes</taxon>
    </lineage>
</organism>
<reference evidence="1" key="1">
    <citation type="submission" date="2013-08" db="EMBL/GenBank/DDBJ databases">
        <authorList>
            <person name="Mendez C."/>
            <person name="Richter M."/>
            <person name="Ferrer M."/>
            <person name="Sanchez J."/>
        </authorList>
    </citation>
    <scope>NUCLEOTIDE SEQUENCE</scope>
</reference>